<name>A0ABS9V9S7_9BACT</name>
<gene>
    <name evidence="1" type="ORF">MM213_06755</name>
</gene>
<evidence type="ECO:0000313" key="1">
    <source>
        <dbReference type="EMBL" id="MCH7413176.1"/>
    </source>
</evidence>
<evidence type="ECO:0000313" key="2">
    <source>
        <dbReference type="Proteomes" id="UP001165430"/>
    </source>
</evidence>
<dbReference type="PROSITE" id="PS51257">
    <property type="entry name" value="PROKAR_LIPOPROTEIN"/>
    <property type="match status" value="1"/>
</dbReference>
<sequence length="389" mass="46048">MKNINYILVFLFFFQACSKNNSQLEDFDFTVEKQIEIENDVYSLDFLNFTKINDSLIYGYDVTKAVVFKYDNSGELIKSNRFQNGINEIDFLHIGHLYSLNKDSIFIIESARGNIILLDSELEIKNSWNIRKLVKEKIYTGGGKSQIIKFETLNNEPFITLSAGDRNYQSNQKMFFENSFLAIKVNLNTGEFLPLFQYPLESPYRQYLFWGDETPHFIYYDGEYFTSFPFDPNIYIFSEKSNEYKIIQYNGVLNKTAIGVDFNVDQGEFQKNHYIDVNHNLNDYNLISENLLSISGKKYFVRCVRKALNQKNLEIKDLNTYAISSPKHDYIIQIVDLNKKEPYKWKEYVLPQEYRNFTYIDKNGKFYFEKVNKDSEEYKIDIVSWDIND</sequence>
<evidence type="ECO:0008006" key="3">
    <source>
        <dbReference type="Google" id="ProtNLM"/>
    </source>
</evidence>
<protein>
    <recommendedName>
        <fullName evidence="3">TolB-like 6-blade propeller-like</fullName>
    </recommendedName>
</protein>
<dbReference type="Proteomes" id="UP001165430">
    <property type="component" value="Unassembled WGS sequence"/>
</dbReference>
<dbReference type="EMBL" id="JAKZGO010000004">
    <property type="protein sequence ID" value="MCH7413176.1"/>
    <property type="molecule type" value="Genomic_DNA"/>
</dbReference>
<organism evidence="1 2">
    <name type="scientific">Belliella alkalica</name>
    <dbReference type="NCBI Taxonomy" id="1730871"/>
    <lineage>
        <taxon>Bacteria</taxon>
        <taxon>Pseudomonadati</taxon>
        <taxon>Bacteroidota</taxon>
        <taxon>Cytophagia</taxon>
        <taxon>Cytophagales</taxon>
        <taxon>Cyclobacteriaceae</taxon>
        <taxon>Belliella</taxon>
    </lineage>
</organism>
<proteinExistence type="predicted"/>
<accession>A0ABS9V9S7</accession>
<dbReference type="SUPFAM" id="SSF75011">
    <property type="entry name" value="3-carboxy-cis,cis-mucoante lactonizing enzyme"/>
    <property type="match status" value="1"/>
</dbReference>
<reference evidence="1" key="1">
    <citation type="submission" date="2022-03" db="EMBL/GenBank/DDBJ databases">
        <title>De novo assembled genomes of Belliella spp. (Cyclobacteriaceae) strains.</title>
        <authorList>
            <person name="Szabo A."/>
            <person name="Korponai K."/>
            <person name="Felfoldi T."/>
        </authorList>
    </citation>
    <scope>NUCLEOTIDE SEQUENCE</scope>
    <source>
        <strain evidence="1">DSM 111903</strain>
    </source>
</reference>
<dbReference type="RefSeq" id="WP_241410727.1">
    <property type="nucleotide sequence ID" value="NZ_JAKZGO010000004.1"/>
</dbReference>
<keyword evidence="2" id="KW-1185">Reference proteome</keyword>
<comment type="caution">
    <text evidence="1">The sequence shown here is derived from an EMBL/GenBank/DDBJ whole genome shotgun (WGS) entry which is preliminary data.</text>
</comment>